<dbReference type="Proteomes" id="UP000198870">
    <property type="component" value="Unassembled WGS sequence"/>
</dbReference>
<evidence type="ECO:0000256" key="7">
    <source>
        <dbReference type="ARBA" id="ARBA00022984"/>
    </source>
</evidence>
<keyword evidence="3 12" id="KW-0132">Cell division</keyword>
<keyword evidence="11 12" id="KW-0961">Cell wall biogenesis/degradation</keyword>
<keyword evidence="12 14" id="KW-0479">Metal-binding</keyword>
<protein>
    <recommendedName>
        <fullName evidence="12 13">Phospho-N-acetylmuramoyl-pentapeptide-transferase</fullName>
        <ecNumber evidence="12 13">2.7.8.13</ecNumber>
    </recommendedName>
    <alternativeName>
        <fullName evidence="12">UDP-MurNAc-pentapeptide phosphotransferase</fullName>
    </alternativeName>
</protein>
<accession>A0A1G5AC18</accession>
<evidence type="ECO:0000256" key="5">
    <source>
        <dbReference type="ARBA" id="ARBA00022692"/>
    </source>
</evidence>
<feature type="transmembrane region" description="Helical" evidence="12">
    <location>
        <begin position="66"/>
        <end position="91"/>
    </location>
</feature>
<dbReference type="InterPro" id="IPR000715">
    <property type="entry name" value="Glycosyl_transferase_4"/>
</dbReference>
<evidence type="ECO:0000256" key="2">
    <source>
        <dbReference type="ARBA" id="ARBA00005583"/>
    </source>
</evidence>
<feature type="transmembrane region" description="Helical" evidence="12">
    <location>
        <begin position="237"/>
        <end position="254"/>
    </location>
</feature>
<dbReference type="RefSeq" id="WP_092207057.1">
    <property type="nucleotide sequence ID" value="NZ_FMUX01000001.1"/>
</dbReference>
<feature type="transmembrane region" description="Helical" evidence="12">
    <location>
        <begin position="287"/>
        <end position="309"/>
    </location>
</feature>
<feature type="transmembrane region" description="Helical" evidence="12">
    <location>
        <begin position="26"/>
        <end position="45"/>
    </location>
</feature>
<feature type="transmembrane region" description="Helical" evidence="12">
    <location>
        <begin position="171"/>
        <end position="191"/>
    </location>
</feature>
<keyword evidence="16" id="KW-1185">Reference proteome</keyword>
<dbReference type="OrthoDB" id="9805475at2"/>
<gene>
    <name evidence="12" type="primary">mraY</name>
    <name evidence="15" type="ORF">SAMN05216233_10126</name>
</gene>
<keyword evidence="5 12" id="KW-0812">Transmembrane</keyword>
<feature type="transmembrane region" description="Helical" evidence="12">
    <location>
        <begin position="337"/>
        <end position="356"/>
    </location>
</feature>
<comment type="function">
    <text evidence="12">Catalyzes the initial step of the lipid cycle reactions in the biosynthesis of the cell wall peptidoglycan: transfers peptidoglycan precursor phospho-MurNAc-pentapeptide from UDP-MurNAc-pentapeptide onto the lipid carrier undecaprenyl phosphate, yielding undecaprenyl-pyrophosphoryl-MurNAc-pentapeptide, known as lipid I.</text>
</comment>
<keyword evidence="12" id="KW-1003">Cell membrane</keyword>
<dbReference type="NCBIfam" id="TIGR00445">
    <property type="entry name" value="mraY"/>
    <property type="match status" value="1"/>
</dbReference>
<dbReference type="GO" id="GO:0008963">
    <property type="term" value="F:phospho-N-acetylmuramoyl-pentapeptide-transferase activity"/>
    <property type="evidence" value="ECO:0007669"/>
    <property type="project" value="UniProtKB-UniRule"/>
</dbReference>
<dbReference type="GO" id="GO:0009252">
    <property type="term" value="P:peptidoglycan biosynthetic process"/>
    <property type="evidence" value="ECO:0007669"/>
    <property type="project" value="UniProtKB-UniRule"/>
</dbReference>
<dbReference type="PROSITE" id="PS01347">
    <property type="entry name" value="MRAY_1"/>
    <property type="match status" value="1"/>
</dbReference>
<reference evidence="15 16" key="1">
    <citation type="submission" date="2016-10" db="EMBL/GenBank/DDBJ databases">
        <authorList>
            <person name="de Groot N.N."/>
        </authorList>
    </citation>
    <scope>NUCLEOTIDE SEQUENCE [LARGE SCALE GENOMIC DNA]</scope>
    <source>
        <strain evidence="15 16">AA1</strain>
    </source>
</reference>
<name>A0A1G5AC18_9BACT</name>
<dbReference type="EC" id="2.7.8.13" evidence="12 13"/>
<keyword evidence="7 12" id="KW-0573">Peptidoglycan synthesis</keyword>
<dbReference type="PANTHER" id="PTHR22926:SF5">
    <property type="entry name" value="PHOSPHO-N-ACETYLMURAMOYL-PENTAPEPTIDE-TRANSFERASE HOMOLOG"/>
    <property type="match status" value="1"/>
</dbReference>
<dbReference type="STRING" id="419481.SAMN05216233_10126"/>
<evidence type="ECO:0000256" key="8">
    <source>
        <dbReference type="ARBA" id="ARBA00022989"/>
    </source>
</evidence>
<feature type="binding site" evidence="14">
    <location>
        <position position="190"/>
    </location>
    <ligand>
        <name>Mg(2+)</name>
        <dbReference type="ChEBI" id="CHEBI:18420"/>
    </ligand>
</feature>
<keyword evidence="8 12" id="KW-1133">Transmembrane helix</keyword>
<dbReference type="GO" id="GO:0005886">
    <property type="term" value="C:plasma membrane"/>
    <property type="evidence" value="ECO:0007669"/>
    <property type="project" value="UniProtKB-SubCell"/>
</dbReference>
<evidence type="ECO:0000313" key="16">
    <source>
        <dbReference type="Proteomes" id="UP000198870"/>
    </source>
</evidence>
<feature type="transmembrane region" description="Helical" evidence="12">
    <location>
        <begin position="97"/>
        <end position="113"/>
    </location>
</feature>
<keyword evidence="10 12" id="KW-0131">Cell cycle</keyword>
<dbReference type="UniPathway" id="UPA00219"/>
<keyword evidence="6 12" id="KW-0133">Cell shape</keyword>
<evidence type="ECO:0000256" key="14">
    <source>
        <dbReference type="PIRSR" id="PIRSR600715-1"/>
    </source>
</evidence>
<evidence type="ECO:0000256" key="4">
    <source>
        <dbReference type="ARBA" id="ARBA00022679"/>
    </source>
</evidence>
<feature type="binding site" evidence="14">
    <location>
        <position position="265"/>
    </location>
    <ligand>
        <name>Mg(2+)</name>
        <dbReference type="ChEBI" id="CHEBI:18420"/>
    </ligand>
</feature>
<evidence type="ECO:0000313" key="15">
    <source>
        <dbReference type="EMBL" id="SCX75409.1"/>
    </source>
</evidence>
<dbReference type="GO" id="GO:0046872">
    <property type="term" value="F:metal ion binding"/>
    <property type="evidence" value="ECO:0007669"/>
    <property type="project" value="UniProtKB-KW"/>
</dbReference>
<dbReference type="CDD" id="cd06852">
    <property type="entry name" value="GT_MraY"/>
    <property type="match status" value="1"/>
</dbReference>
<dbReference type="InterPro" id="IPR003524">
    <property type="entry name" value="PNAcMuramoyl-5peptid_Trfase"/>
</dbReference>
<comment type="catalytic activity">
    <reaction evidence="12">
        <text>UDP-N-acetyl-alpha-D-muramoyl-L-alanyl-gamma-D-glutamyl-meso-2,6-diaminopimeloyl-D-alanyl-D-alanine + di-trans,octa-cis-undecaprenyl phosphate = di-trans,octa-cis-undecaprenyl diphospho-N-acetyl-alpha-D-muramoyl-L-alanyl-D-glutamyl-meso-2,6-diaminopimeloyl-D-alanyl-D-alanine + UMP</text>
        <dbReference type="Rhea" id="RHEA:28386"/>
        <dbReference type="ChEBI" id="CHEBI:57865"/>
        <dbReference type="ChEBI" id="CHEBI:60392"/>
        <dbReference type="ChEBI" id="CHEBI:61386"/>
        <dbReference type="ChEBI" id="CHEBI:61387"/>
        <dbReference type="EC" id="2.7.8.13"/>
    </reaction>
</comment>
<comment type="pathway">
    <text evidence="12">Cell wall biogenesis; peptidoglycan biosynthesis.</text>
</comment>
<dbReference type="GO" id="GO:0071555">
    <property type="term" value="P:cell wall organization"/>
    <property type="evidence" value="ECO:0007669"/>
    <property type="project" value="UniProtKB-KW"/>
</dbReference>
<keyword evidence="12 14" id="KW-0460">Magnesium</keyword>
<dbReference type="Pfam" id="PF10555">
    <property type="entry name" value="MraY_sig1"/>
    <property type="match status" value="1"/>
</dbReference>
<comment type="subcellular location">
    <subcellularLocation>
        <location evidence="12">Cell membrane</location>
        <topology evidence="12">Multi-pass membrane protein</topology>
    </subcellularLocation>
    <subcellularLocation>
        <location evidence="1">Membrane</location>
        <topology evidence="1">Multi-pass membrane protein</topology>
    </subcellularLocation>
</comment>
<feature type="transmembrane region" description="Helical" evidence="12">
    <location>
        <begin position="134"/>
        <end position="151"/>
    </location>
</feature>
<dbReference type="PANTHER" id="PTHR22926">
    <property type="entry name" value="PHOSPHO-N-ACETYLMURAMOYL-PENTAPEPTIDE-TRANSFERASE"/>
    <property type="match status" value="1"/>
</dbReference>
<dbReference type="HAMAP" id="MF_00038">
    <property type="entry name" value="MraY"/>
    <property type="match status" value="1"/>
</dbReference>
<sequence length="359" mass="39314">MIYNLLYGLYGNISFFNLFRYITFRTIYGTITAFLICFLMGPWLIDRLRRLQIGQYIRECGPESHLGKAGTPTMGGVMILFAIIGSTLLWADTKNPYVWIVLLSAAGFGLIGFTDDYLMQIKKRSKGLSARAKFSLQTLLALGIGWLVYSSPGFSTTVTVPFLKNVQPDLGFGYIFFAAFVIVGCSNAVNLTDGLDGLATGPMIIASITYMVFAYVAGHAGLAEYLQIPFIKNGGEMAVVCGAMAGAGVGFLWFNSYPAQIFMGDTGSLPLGALLGTIAVITKQEILLVIVGGLFVMEALSVIIQVTYFKLTGGQRIFRMAPLHHHFELKGWQEPKVIVRFWIISAMLALLAVSTLKIR</sequence>
<keyword evidence="9 12" id="KW-0472">Membrane</keyword>
<dbReference type="AlphaFoldDB" id="A0A1G5AC18"/>
<evidence type="ECO:0000256" key="12">
    <source>
        <dbReference type="HAMAP-Rule" id="MF_00038"/>
    </source>
</evidence>
<dbReference type="Pfam" id="PF00953">
    <property type="entry name" value="Glycos_transf_4"/>
    <property type="match status" value="1"/>
</dbReference>
<dbReference type="InterPro" id="IPR018480">
    <property type="entry name" value="PNAcMuramoyl-5peptid_Trfase_CS"/>
</dbReference>
<dbReference type="GO" id="GO:0051992">
    <property type="term" value="F:UDP-N-acetylmuramoyl-L-alanyl-D-glutamyl-meso-2,6-diaminopimelyl-D-alanyl-D-alanine:undecaprenyl-phosphate transferase activity"/>
    <property type="evidence" value="ECO:0007669"/>
    <property type="project" value="RHEA"/>
</dbReference>
<dbReference type="EMBL" id="FMUX01000001">
    <property type="protein sequence ID" value="SCX75409.1"/>
    <property type="molecule type" value="Genomic_DNA"/>
</dbReference>
<dbReference type="GO" id="GO:0008360">
    <property type="term" value="P:regulation of cell shape"/>
    <property type="evidence" value="ECO:0007669"/>
    <property type="project" value="UniProtKB-KW"/>
</dbReference>
<feature type="transmembrane region" description="Helical" evidence="12">
    <location>
        <begin position="198"/>
        <end position="217"/>
    </location>
</feature>
<evidence type="ECO:0000256" key="10">
    <source>
        <dbReference type="ARBA" id="ARBA00023306"/>
    </source>
</evidence>
<organism evidence="15 16">
    <name type="scientific">Desulfoluna spongiiphila</name>
    <dbReference type="NCBI Taxonomy" id="419481"/>
    <lineage>
        <taxon>Bacteria</taxon>
        <taxon>Pseudomonadati</taxon>
        <taxon>Thermodesulfobacteriota</taxon>
        <taxon>Desulfobacteria</taxon>
        <taxon>Desulfobacterales</taxon>
        <taxon>Desulfolunaceae</taxon>
        <taxon>Desulfoluna</taxon>
    </lineage>
</organism>
<evidence type="ECO:0000256" key="6">
    <source>
        <dbReference type="ARBA" id="ARBA00022960"/>
    </source>
</evidence>
<evidence type="ECO:0000256" key="9">
    <source>
        <dbReference type="ARBA" id="ARBA00023136"/>
    </source>
</evidence>
<dbReference type="GO" id="GO:0051301">
    <property type="term" value="P:cell division"/>
    <property type="evidence" value="ECO:0007669"/>
    <property type="project" value="UniProtKB-KW"/>
</dbReference>
<comment type="similarity">
    <text evidence="2 12">Belongs to the glycosyltransferase 4 family. MraY subfamily.</text>
</comment>
<evidence type="ECO:0000256" key="1">
    <source>
        <dbReference type="ARBA" id="ARBA00004141"/>
    </source>
</evidence>
<keyword evidence="4 12" id="KW-0808">Transferase</keyword>
<evidence type="ECO:0000256" key="11">
    <source>
        <dbReference type="ARBA" id="ARBA00023316"/>
    </source>
</evidence>
<evidence type="ECO:0000256" key="13">
    <source>
        <dbReference type="NCBIfam" id="TIGR00445"/>
    </source>
</evidence>
<comment type="cofactor">
    <cofactor evidence="12 14">
        <name>Mg(2+)</name>
        <dbReference type="ChEBI" id="CHEBI:18420"/>
    </cofactor>
</comment>
<proteinExistence type="inferred from homology"/>
<evidence type="ECO:0000256" key="3">
    <source>
        <dbReference type="ARBA" id="ARBA00022618"/>
    </source>
</evidence>
<dbReference type="PROSITE" id="PS01348">
    <property type="entry name" value="MRAY_2"/>
    <property type="match status" value="1"/>
</dbReference>